<comment type="caution">
    <text evidence="1">The sequence shown here is derived from an EMBL/GenBank/DDBJ whole genome shotgun (WGS) entry which is preliminary data.</text>
</comment>
<dbReference type="Gene3D" id="3.80.10.10">
    <property type="entry name" value="Ribonuclease Inhibitor"/>
    <property type="match status" value="1"/>
</dbReference>
<evidence type="ECO:0000313" key="2">
    <source>
        <dbReference type="Proteomes" id="UP001140094"/>
    </source>
</evidence>
<reference evidence="1" key="1">
    <citation type="submission" date="2022-07" db="EMBL/GenBank/DDBJ databases">
        <title>Phylogenomic reconstructions and comparative analyses of Kickxellomycotina fungi.</title>
        <authorList>
            <person name="Reynolds N.K."/>
            <person name="Stajich J.E."/>
            <person name="Barry K."/>
            <person name="Grigoriev I.V."/>
            <person name="Crous P."/>
            <person name="Smith M.E."/>
        </authorList>
    </citation>
    <scope>NUCLEOTIDE SEQUENCE</scope>
    <source>
        <strain evidence="1">NRRL 1565</strain>
    </source>
</reference>
<organism evidence="1 2">
    <name type="scientific">Coemansia guatemalensis</name>
    <dbReference type="NCBI Taxonomy" id="2761395"/>
    <lineage>
        <taxon>Eukaryota</taxon>
        <taxon>Fungi</taxon>
        <taxon>Fungi incertae sedis</taxon>
        <taxon>Zoopagomycota</taxon>
        <taxon>Kickxellomycotina</taxon>
        <taxon>Kickxellomycetes</taxon>
        <taxon>Kickxellales</taxon>
        <taxon>Kickxellaceae</taxon>
        <taxon>Coemansia</taxon>
    </lineage>
</organism>
<evidence type="ECO:0008006" key="3">
    <source>
        <dbReference type="Google" id="ProtNLM"/>
    </source>
</evidence>
<dbReference type="EMBL" id="JANBUO010001136">
    <property type="protein sequence ID" value="KAJ2799662.1"/>
    <property type="molecule type" value="Genomic_DNA"/>
</dbReference>
<dbReference type="Proteomes" id="UP001140094">
    <property type="component" value="Unassembled WGS sequence"/>
</dbReference>
<dbReference type="OrthoDB" id="5554297at2759"/>
<evidence type="ECO:0000313" key="1">
    <source>
        <dbReference type="EMBL" id="KAJ2799662.1"/>
    </source>
</evidence>
<name>A0A9W8I027_9FUNG</name>
<dbReference type="InterPro" id="IPR032675">
    <property type="entry name" value="LRR_dom_sf"/>
</dbReference>
<protein>
    <recommendedName>
        <fullName evidence="3">F-box domain-containing protein</fullName>
    </recommendedName>
</protein>
<proteinExistence type="predicted"/>
<sequence>LSLEDLRQLLLKRNIEMIQVCSGWRKLLAPTFYQYCLYDGRIDAPLVPEEQICHIRKLLVYIPEDYCSYRNVVRGVFRLPMEVRRRIRWLGVCMNKRATISMSEMGALAEAFPNLQHVWADLAYLSTKLRDIYPVLIGTATPARVTVFVSRQFRSLMMNSNMLVTLIRRIAASLEYLDLKATLPEAYEVIWGSNNNNAAELPCFPRLRTLRIIFCALTSPAQLLARFPNLEDIRLMLLNPQVYLPSNEINYNLSLRRLWVNAMTDDLPMWNAASLESLVTLLARMPNLKELLLFDKAVEWLSKAISRKNCDELLWLSLGVNIGRCNHDEEVVRHTTTLFL</sequence>
<feature type="non-terminal residue" evidence="1">
    <location>
        <position position="340"/>
    </location>
</feature>
<accession>A0A9W8I027</accession>
<keyword evidence="2" id="KW-1185">Reference proteome</keyword>
<dbReference type="SUPFAM" id="SSF52047">
    <property type="entry name" value="RNI-like"/>
    <property type="match status" value="1"/>
</dbReference>
<gene>
    <name evidence="1" type="ORF">H4R20_004346</name>
</gene>
<dbReference type="AlphaFoldDB" id="A0A9W8I027"/>